<evidence type="ECO:0000313" key="2">
    <source>
        <dbReference type="EMBL" id="MFC6090567.1"/>
    </source>
</evidence>
<accession>A0ABW1P754</accession>
<protein>
    <recommendedName>
        <fullName evidence="4">DUF4229 domain-containing protein</fullName>
    </recommendedName>
</protein>
<sequence>MWRFGFVMWAGWQMVRWGAVCALVLWLVYLWQGFNGAFVLAVLTAIGGLAGLRVTLRSLYQRESAERR</sequence>
<reference evidence="3" key="1">
    <citation type="journal article" date="2019" name="Int. J. Syst. Evol. Microbiol.">
        <title>The Global Catalogue of Microorganisms (GCM) 10K type strain sequencing project: providing services to taxonomists for standard genome sequencing and annotation.</title>
        <authorList>
            <consortium name="The Broad Institute Genomics Platform"/>
            <consortium name="The Broad Institute Genome Sequencing Center for Infectious Disease"/>
            <person name="Wu L."/>
            <person name="Ma J."/>
        </authorList>
    </citation>
    <scope>NUCLEOTIDE SEQUENCE [LARGE SCALE GENOMIC DNA]</scope>
    <source>
        <strain evidence="3">CGMCC 4.7246</strain>
    </source>
</reference>
<name>A0ABW1P754_9PSEU</name>
<keyword evidence="1" id="KW-0812">Transmembrane</keyword>
<dbReference type="RefSeq" id="WP_380636534.1">
    <property type="nucleotide sequence ID" value="NZ_JBHSQO010000013.1"/>
</dbReference>
<keyword evidence="3" id="KW-1185">Reference proteome</keyword>
<keyword evidence="1" id="KW-0472">Membrane</keyword>
<feature type="transmembrane region" description="Helical" evidence="1">
    <location>
        <begin position="12"/>
        <end position="31"/>
    </location>
</feature>
<evidence type="ECO:0008006" key="4">
    <source>
        <dbReference type="Google" id="ProtNLM"/>
    </source>
</evidence>
<dbReference type="EMBL" id="JBHSQO010000013">
    <property type="protein sequence ID" value="MFC6090567.1"/>
    <property type="molecule type" value="Genomic_DNA"/>
</dbReference>
<proteinExistence type="predicted"/>
<evidence type="ECO:0000313" key="3">
    <source>
        <dbReference type="Proteomes" id="UP001596220"/>
    </source>
</evidence>
<gene>
    <name evidence="2" type="ORF">ACFP3R_14875</name>
</gene>
<comment type="caution">
    <text evidence="2">The sequence shown here is derived from an EMBL/GenBank/DDBJ whole genome shotgun (WGS) entry which is preliminary data.</text>
</comment>
<keyword evidence="1" id="KW-1133">Transmembrane helix</keyword>
<organism evidence="2 3">
    <name type="scientific">Saccharothrix lopnurensis</name>
    <dbReference type="NCBI Taxonomy" id="1670621"/>
    <lineage>
        <taxon>Bacteria</taxon>
        <taxon>Bacillati</taxon>
        <taxon>Actinomycetota</taxon>
        <taxon>Actinomycetes</taxon>
        <taxon>Pseudonocardiales</taxon>
        <taxon>Pseudonocardiaceae</taxon>
        <taxon>Saccharothrix</taxon>
    </lineage>
</organism>
<evidence type="ECO:0000256" key="1">
    <source>
        <dbReference type="SAM" id="Phobius"/>
    </source>
</evidence>
<dbReference type="Proteomes" id="UP001596220">
    <property type="component" value="Unassembled WGS sequence"/>
</dbReference>
<feature type="transmembrane region" description="Helical" evidence="1">
    <location>
        <begin position="37"/>
        <end position="60"/>
    </location>
</feature>